<protein>
    <submittedName>
        <fullName evidence="9">Pentatricopeptide repeat-containing protein At1g08070, chloroplastic-like</fullName>
    </submittedName>
</protein>
<dbReference type="InterPro" id="IPR011990">
    <property type="entry name" value="TPR-like_helical_dom_sf"/>
</dbReference>
<dbReference type="InterPro" id="IPR002885">
    <property type="entry name" value="PPR_rpt"/>
</dbReference>
<dbReference type="Pfam" id="PF20431">
    <property type="entry name" value="E_motif"/>
    <property type="match status" value="1"/>
</dbReference>
<feature type="repeat" description="PPR" evidence="7">
    <location>
        <begin position="294"/>
        <end position="328"/>
    </location>
</feature>
<evidence type="ECO:0000256" key="3">
    <source>
        <dbReference type="ARBA" id="ARBA00022640"/>
    </source>
</evidence>
<evidence type="ECO:0000313" key="8">
    <source>
        <dbReference type="Proteomes" id="UP001515500"/>
    </source>
</evidence>
<gene>
    <name evidence="9" type="primary">LOC120253037</name>
</gene>
<dbReference type="Pfam" id="PF13041">
    <property type="entry name" value="PPR_2"/>
    <property type="match status" value="3"/>
</dbReference>
<keyword evidence="3" id="KW-0934">Plastid</keyword>
<feature type="repeat" description="PPR" evidence="7">
    <location>
        <begin position="532"/>
        <end position="566"/>
    </location>
</feature>
<evidence type="ECO:0000256" key="6">
    <source>
        <dbReference type="ARBA" id="ARBA00061659"/>
    </source>
</evidence>
<evidence type="ECO:0000256" key="4">
    <source>
        <dbReference type="ARBA" id="ARBA00022737"/>
    </source>
</evidence>
<keyword evidence="2" id="KW-0150">Chloroplast</keyword>
<proteinExistence type="inferred from homology"/>
<feature type="repeat" description="PPR" evidence="7">
    <location>
        <begin position="162"/>
        <end position="192"/>
    </location>
</feature>
<feature type="repeat" description="PPR" evidence="7">
    <location>
        <begin position="395"/>
        <end position="429"/>
    </location>
</feature>
<dbReference type="AlphaFoldDB" id="A0AB40AR36"/>
<keyword evidence="4" id="KW-0677">Repeat</keyword>
<feature type="repeat" description="PPR" evidence="7">
    <location>
        <begin position="263"/>
        <end position="293"/>
    </location>
</feature>
<dbReference type="NCBIfam" id="TIGR00756">
    <property type="entry name" value="PPR"/>
    <property type="match status" value="7"/>
</dbReference>
<dbReference type="FunFam" id="1.25.40.10:FF:000442">
    <property type="entry name" value="Pentatricopeptide repeat-containing protein At3g49710"/>
    <property type="match status" value="1"/>
</dbReference>
<comment type="subcellular location">
    <subcellularLocation>
        <location evidence="1">Plastid</location>
        <location evidence="1">Chloroplast</location>
    </subcellularLocation>
</comment>
<dbReference type="FunFam" id="1.25.40.10:FF:000395">
    <property type="entry name" value="Pentatricopeptide repeat-containing protein chloroplastic"/>
    <property type="match status" value="1"/>
</dbReference>
<accession>A0AB40AR36</accession>
<evidence type="ECO:0000256" key="2">
    <source>
        <dbReference type="ARBA" id="ARBA00022528"/>
    </source>
</evidence>
<dbReference type="GO" id="GO:0009507">
    <property type="term" value="C:chloroplast"/>
    <property type="evidence" value="ECO:0007669"/>
    <property type="project" value="UniProtKB-SubCell"/>
</dbReference>
<comment type="similarity">
    <text evidence="6">Belongs to the PPR family. PCMP-E subfamily.</text>
</comment>
<organism evidence="8 9">
    <name type="scientific">Dioscorea cayennensis subsp. rotundata</name>
    <name type="common">White Guinea yam</name>
    <name type="synonym">Dioscorea rotundata</name>
    <dbReference type="NCBI Taxonomy" id="55577"/>
    <lineage>
        <taxon>Eukaryota</taxon>
        <taxon>Viridiplantae</taxon>
        <taxon>Streptophyta</taxon>
        <taxon>Embryophyta</taxon>
        <taxon>Tracheophyta</taxon>
        <taxon>Spermatophyta</taxon>
        <taxon>Magnoliopsida</taxon>
        <taxon>Liliopsida</taxon>
        <taxon>Dioscoreales</taxon>
        <taxon>Dioscoreaceae</taxon>
        <taxon>Dioscorea</taxon>
    </lineage>
</organism>
<dbReference type="Pfam" id="PF01535">
    <property type="entry name" value="PPR"/>
    <property type="match status" value="3"/>
</dbReference>
<dbReference type="GO" id="GO:0003723">
    <property type="term" value="F:RNA binding"/>
    <property type="evidence" value="ECO:0007669"/>
    <property type="project" value="InterPro"/>
</dbReference>
<dbReference type="FunFam" id="1.25.40.10:FF:000031">
    <property type="entry name" value="Pentatricopeptide repeat-containing protein mitochondrial"/>
    <property type="match status" value="1"/>
</dbReference>
<dbReference type="FunFam" id="1.25.40.10:FF:000280">
    <property type="entry name" value="Pentatricopeptide repeat-containing protein"/>
    <property type="match status" value="1"/>
</dbReference>
<dbReference type="Gene3D" id="1.25.40.10">
    <property type="entry name" value="Tetratricopeptide repeat domain"/>
    <property type="match status" value="3"/>
</dbReference>
<evidence type="ECO:0000256" key="5">
    <source>
        <dbReference type="ARBA" id="ARBA00022946"/>
    </source>
</evidence>
<name>A0AB40AR36_DIOCR</name>
<evidence type="ECO:0000313" key="9">
    <source>
        <dbReference type="RefSeq" id="XP_039117214.1"/>
    </source>
</evidence>
<dbReference type="GO" id="GO:0009451">
    <property type="term" value="P:RNA modification"/>
    <property type="evidence" value="ECO:0007669"/>
    <property type="project" value="InterPro"/>
</dbReference>
<dbReference type="RefSeq" id="XP_039117214.1">
    <property type="nucleotide sequence ID" value="XM_039261280.1"/>
</dbReference>
<keyword evidence="5" id="KW-0809">Transit peptide</keyword>
<dbReference type="PANTHER" id="PTHR47926:SF537">
    <property type="entry name" value="PENTACOTRIPEPTIDE-REPEAT REGION OF PRORP DOMAIN-CONTAINING PROTEIN"/>
    <property type="match status" value="1"/>
</dbReference>
<feature type="repeat" description="PPR" evidence="7">
    <location>
        <begin position="193"/>
        <end position="227"/>
    </location>
</feature>
<dbReference type="GeneID" id="120253037"/>
<dbReference type="InterPro" id="IPR046960">
    <property type="entry name" value="PPR_At4g14850-like_plant"/>
</dbReference>
<dbReference type="PROSITE" id="PS51375">
    <property type="entry name" value="PPR"/>
    <property type="match status" value="6"/>
</dbReference>
<dbReference type="Proteomes" id="UP001515500">
    <property type="component" value="Chromosome 26"/>
</dbReference>
<evidence type="ECO:0000256" key="7">
    <source>
        <dbReference type="PROSITE-ProRule" id="PRU00708"/>
    </source>
</evidence>
<dbReference type="PANTHER" id="PTHR47926">
    <property type="entry name" value="PENTATRICOPEPTIDE REPEAT-CONTAINING PROTEIN"/>
    <property type="match status" value="1"/>
</dbReference>
<sequence length="623" mass="69666">MEQRLLSLLQSQPLNPNQLKQIHALIVTSQPSIFPLFLKLVSAPATIHYAHQVFDVIPQPNPLFSNSIVSIFSKLSLHQDAINVFFSAHRKGTELLFFTVPSILKSCVSLVAAVEGKQVHALSLVRGFCSNVYIQTALIDFYSKNGDMDAAEKVFGEISVKDPVPCNCLISGYSKSGNVQAARRVFDVMPVRTVASWNSMISCYAHVGDPVQGLRLFERMRDEKEKPNEMTLVTVLSICAKLGDLSTGLKVKEMVDAHDLRTNLIVRTAVLEMYVKCGAVDEARKVFDEMCQRDVVAWSAMIAGYAQNGRSIDALELFEKMRLVNVEPNEVTLVSVLSACAQLGSVEVGEQIGRYIESQGFASGVYVGSALVDMYAKCGNIKRARAVYDNMRHKDVVSWNSMIRGLAFNGLADEAIDLYEKMIREQLKPNDVTFVGLLSACVHGGLVAAGIQFFNSMQKVHNVLPKVEHCACMVDLYCRSGRLEEAYKFISDMEVEPNIVIWGTLLSACRVHSDVELAERSMEKLLVLEPDNSANYVLLSSIYADAGRWEEARKMRNLMRRKDVQKVAGYSWIELDDTVHKFLAGDTYHPRCDDIYDVVDGLSLQLKWVDKNTEYDQEVWEAL</sequence>
<dbReference type="SUPFAM" id="SSF48452">
    <property type="entry name" value="TPR-like"/>
    <property type="match status" value="1"/>
</dbReference>
<evidence type="ECO:0000256" key="1">
    <source>
        <dbReference type="ARBA" id="ARBA00004229"/>
    </source>
</evidence>
<dbReference type="InterPro" id="IPR046848">
    <property type="entry name" value="E_motif"/>
</dbReference>
<reference evidence="9" key="1">
    <citation type="submission" date="2025-08" db="UniProtKB">
        <authorList>
            <consortium name="RefSeq"/>
        </authorList>
    </citation>
    <scope>IDENTIFICATION</scope>
</reference>
<keyword evidence="8" id="KW-1185">Reference proteome</keyword>